<feature type="transmembrane region" description="Helical" evidence="1">
    <location>
        <begin position="163"/>
        <end position="182"/>
    </location>
</feature>
<dbReference type="KEGG" id="ptm:GSPATT00030282001"/>
<evidence type="ECO:0000313" key="2">
    <source>
        <dbReference type="EMBL" id="CAK59648.1"/>
    </source>
</evidence>
<dbReference type="RefSeq" id="XP_001427046.1">
    <property type="nucleotide sequence ID" value="XM_001427009.1"/>
</dbReference>
<evidence type="ECO:0000313" key="3">
    <source>
        <dbReference type="Proteomes" id="UP000000600"/>
    </source>
</evidence>
<name>A0BM81_PARTE</name>
<dbReference type="GeneID" id="5012831"/>
<keyword evidence="3" id="KW-1185">Reference proteome</keyword>
<keyword evidence="1" id="KW-1133">Transmembrane helix</keyword>
<reference evidence="2 3" key="1">
    <citation type="journal article" date="2006" name="Nature">
        <title>Global trends of whole-genome duplications revealed by the ciliate Paramecium tetraurelia.</title>
        <authorList>
            <consortium name="Genoscope"/>
            <person name="Aury J.-M."/>
            <person name="Jaillon O."/>
            <person name="Duret L."/>
            <person name="Noel B."/>
            <person name="Jubin C."/>
            <person name="Porcel B.M."/>
            <person name="Segurens B."/>
            <person name="Daubin V."/>
            <person name="Anthouard V."/>
            <person name="Aiach N."/>
            <person name="Arnaiz O."/>
            <person name="Billaut A."/>
            <person name="Beisson J."/>
            <person name="Blanc I."/>
            <person name="Bouhouche K."/>
            <person name="Camara F."/>
            <person name="Duharcourt S."/>
            <person name="Guigo R."/>
            <person name="Gogendeau D."/>
            <person name="Katinka M."/>
            <person name="Keller A.-M."/>
            <person name="Kissmehl R."/>
            <person name="Klotz C."/>
            <person name="Koll F."/>
            <person name="Le Moue A."/>
            <person name="Lepere C."/>
            <person name="Malinsky S."/>
            <person name="Nowacki M."/>
            <person name="Nowak J.K."/>
            <person name="Plattner H."/>
            <person name="Poulain J."/>
            <person name="Ruiz F."/>
            <person name="Serrano V."/>
            <person name="Zagulski M."/>
            <person name="Dessen P."/>
            <person name="Betermier M."/>
            <person name="Weissenbach J."/>
            <person name="Scarpelli C."/>
            <person name="Schachter V."/>
            <person name="Sperling L."/>
            <person name="Meyer E."/>
            <person name="Cohen J."/>
            <person name="Wincker P."/>
        </authorList>
    </citation>
    <scope>NUCLEOTIDE SEQUENCE [LARGE SCALE GENOMIC DNA]</scope>
    <source>
        <strain evidence="2 3">Stock d4-2</strain>
    </source>
</reference>
<dbReference type="InParanoid" id="A0BM81"/>
<keyword evidence="1" id="KW-0812">Transmembrane</keyword>
<accession>A0BM81</accession>
<organism evidence="2 3">
    <name type="scientific">Paramecium tetraurelia</name>
    <dbReference type="NCBI Taxonomy" id="5888"/>
    <lineage>
        <taxon>Eukaryota</taxon>
        <taxon>Sar</taxon>
        <taxon>Alveolata</taxon>
        <taxon>Ciliophora</taxon>
        <taxon>Intramacronucleata</taxon>
        <taxon>Oligohymenophorea</taxon>
        <taxon>Peniculida</taxon>
        <taxon>Parameciidae</taxon>
        <taxon>Paramecium</taxon>
    </lineage>
</organism>
<dbReference type="EMBL" id="CT868004">
    <property type="protein sequence ID" value="CAK59648.1"/>
    <property type="molecule type" value="Genomic_DNA"/>
</dbReference>
<proteinExistence type="predicted"/>
<dbReference type="Proteomes" id="UP000000600">
    <property type="component" value="Unassembled WGS sequence"/>
</dbReference>
<keyword evidence="1" id="KW-0472">Membrane</keyword>
<protein>
    <recommendedName>
        <fullName evidence="4">Transmembrane protein</fullName>
    </recommendedName>
</protein>
<dbReference type="AlphaFoldDB" id="A0BM81"/>
<sequence length="264" mass="31696">MNDNYINQLLENTFKLKTFIPTSIIKKNDYQNHIQIIAMHIDHSMILNFSSYSTQIKRYFQNSFSFAYYYSNNENCSQWVICFQLQNLIKLQNLQQQSLQGLILDPHFKDTTHFWNQLIYHSRCFSRQTSVNLSLRLLYSIFVQIVQINTLQIVRIPIKVRKLLIMVLAIYLWSYFSTQIHIQIKILQFKISQEFKNSYDTFFLTWQFRLLMKRDKGLNLSLLHFFPHHRFISHQKQNSNISSQGLLSMILLIQCSIRIQDFSD</sequence>
<dbReference type="HOGENOM" id="CLU_1055428_0_0_1"/>
<evidence type="ECO:0008006" key="4">
    <source>
        <dbReference type="Google" id="ProtNLM"/>
    </source>
</evidence>
<evidence type="ECO:0000256" key="1">
    <source>
        <dbReference type="SAM" id="Phobius"/>
    </source>
</evidence>
<gene>
    <name evidence="2" type="ORF">GSPATT00030282001</name>
</gene>